<evidence type="ECO:0000313" key="7">
    <source>
        <dbReference type="Proteomes" id="UP000604046"/>
    </source>
</evidence>
<accession>A0A812NNG2</accession>
<dbReference type="SUPFAM" id="SSF141678">
    <property type="entry name" value="MAL13P1.257-like"/>
    <property type="match status" value="1"/>
</dbReference>
<keyword evidence="2 4" id="KW-0479">Metal-binding</keyword>
<feature type="region of interest" description="Disordered" evidence="5">
    <location>
        <begin position="328"/>
        <end position="383"/>
    </location>
</feature>
<dbReference type="PANTHER" id="PTHR12857">
    <property type="entry name" value="CXXC MOTIF CONTAINING ZINC BINDING PROTEIN"/>
    <property type="match status" value="1"/>
</dbReference>
<feature type="compositionally biased region" description="Acidic residues" evidence="5">
    <location>
        <begin position="330"/>
        <end position="339"/>
    </location>
</feature>
<dbReference type="InterPro" id="IPR005502">
    <property type="entry name" value="Ribosyl_crysJ1"/>
</dbReference>
<dbReference type="SUPFAM" id="SSF101478">
    <property type="entry name" value="ADP-ribosylglycohydrolase"/>
    <property type="match status" value="1"/>
</dbReference>
<dbReference type="InterPro" id="IPR008584">
    <property type="entry name" value="CXXC_Zn-binding_euk"/>
</dbReference>
<dbReference type="InterPro" id="IPR036705">
    <property type="entry name" value="Ribosyl_crysJ1_sf"/>
</dbReference>
<proteinExistence type="inferred from homology"/>
<comment type="similarity">
    <text evidence="1">Belongs to the UPF0587 family.</text>
</comment>
<dbReference type="GO" id="GO:0008270">
    <property type="term" value="F:zinc ion binding"/>
    <property type="evidence" value="ECO:0007669"/>
    <property type="project" value="TreeGrafter"/>
</dbReference>
<feature type="binding site" evidence="4">
    <location>
        <position position="195"/>
    </location>
    <ligand>
        <name>Mg(2+)</name>
        <dbReference type="ChEBI" id="CHEBI:18420"/>
        <label>1</label>
    </ligand>
</feature>
<dbReference type="Proteomes" id="UP000604046">
    <property type="component" value="Unassembled WGS sequence"/>
</dbReference>
<dbReference type="AlphaFoldDB" id="A0A812NNG2"/>
<keyword evidence="4" id="KW-0460">Magnesium</keyword>
<dbReference type="Pfam" id="PF03747">
    <property type="entry name" value="ADP_ribosyl_GH"/>
    <property type="match status" value="1"/>
</dbReference>
<dbReference type="PANTHER" id="PTHR12857:SF0">
    <property type="entry name" value="CXXC MOTIF CONTAINING ZINC BINDING PROTEIN"/>
    <property type="match status" value="1"/>
</dbReference>
<dbReference type="EMBL" id="CAJNDS010002099">
    <property type="protein sequence ID" value="CAE7325162.1"/>
    <property type="molecule type" value="Genomic_DNA"/>
</dbReference>
<comment type="caution">
    <text evidence="6">The sequence shown here is derived from an EMBL/GenBank/DDBJ whole genome shotgun (WGS) entry which is preliminary data.</text>
</comment>
<evidence type="ECO:0000256" key="3">
    <source>
        <dbReference type="ARBA" id="ARBA00022833"/>
    </source>
</evidence>
<keyword evidence="3" id="KW-0862">Zinc</keyword>
<gene>
    <name evidence="6" type="ORF">SNAT2548_LOCUS17022</name>
</gene>
<protein>
    <submittedName>
        <fullName evidence="6">Uncharacterized protein</fullName>
    </submittedName>
</protein>
<evidence type="ECO:0000256" key="2">
    <source>
        <dbReference type="ARBA" id="ARBA00022723"/>
    </source>
</evidence>
<dbReference type="Gene3D" id="1.10.4080.10">
    <property type="entry name" value="ADP-ribosylation/Crystallin J1"/>
    <property type="match status" value="1"/>
</dbReference>
<reference evidence="6" key="1">
    <citation type="submission" date="2021-02" db="EMBL/GenBank/DDBJ databases">
        <authorList>
            <person name="Dougan E. K."/>
            <person name="Rhodes N."/>
            <person name="Thang M."/>
            <person name="Chan C."/>
        </authorList>
    </citation>
    <scope>NUCLEOTIDE SEQUENCE</scope>
</reference>
<comment type="cofactor">
    <cofactor evidence="4">
        <name>Mg(2+)</name>
        <dbReference type="ChEBI" id="CHEBI:18420"/>
    </cofactor>
    <text evidence="4">Binds 2 magnesium ions per subunit.</text>
</comment>
<dbReference type="Pfam" id="PF05907">
    <property type="entry name" value="CXXC_Zn-b_euk"/>
    <property type="match status" value="1"/>
</dbReference>
<organism evidence="6 7">
    <name type="scientific">Symbiodinium natans</name>
    <dbReference type="NCBI Taxonomy" id="878477"/>
    <lineage>
        <taxon>Eukaryota</taxon>
        <taxon>Sar</taxon>
        <taxon>Alveolata</taxon>
        <taxon>Dinophyceae</taxon>
        <taxon>Suessiales</taxon>
        <taxon>Symbiodiniaceae</taxon>
        <taxon>Symbiodinium</taxon>
    </lineage>
</organism>
<evidence type="ECO:0000256" key="4">
    <source>
        <dbReference type="PIRSR" id="PIRSR605502-1"/>
    </source>
</evidence>
<evidence type="ECO:0000256" key="1">
    <source>
        <dbReference type="ARBA" id="ARBA00007818"/>
    </source>
</evidence>
<evidence type="ECO:0000256" key="5">
    <source>
        <dbReference type="SAM" id="MobiDB-lite"/>
    </source>
</evidence>
<feature type="binding site" evidence="4">
    <location>
        <position position="198"/>
    </location>
    <ligand>
        <name>Mg(2+)</name>
        <dbReference type="ChEBI" id="CHEBI:18420"/>
        <label>1</label>
    </ligand>
</feature>
<dbReference type="OrthoDB" id="10248838at2759"/>
<sequence length="383" mass="41703">MPLIAMFVKAEMEGVERLVFPNDETWKLDVQQSGGTEVREGVTIDPTNEEEIPNSKGTANFLIKWEGAKAPSSISVMTPSRSTPIKDKDVKDKTLGEYSEGGTMQPVAVFDCRGAEPVKWYPLGVTVETSWGKFENVDLSDPDGWMECSENGDTATVAEVQFEFRVVKMSEDGATRAVESSFSSCILRVVNLLGDADTTGAVAGQMAGALYGWRGVAGDEWGRSRLCDLQQWDPYAEIGVRAALLYHVFPAGREVQLRQREGHATIRVFDHPDEQARSLIGEIKSETCVQQMRLSGNFAKVMGKDLNDQDISGWVGIKNVVPLGEKWDFSEEGSDEDNAPPDAGYASAGRSTVSPSASHERGSASRRSLTTPPPALGSRGYPV</sequence>
<keyword evidence="7" id="KW-1185">Reference proteome</keyword>
<feature type="binding site" evidence="4">
    <location>
        <position position="197"/>
    </location>
    <ligand>
        <name>Mg(2+)</name>
        <dbReference type="ChEBI" id="CHEBI:18420"/>
        <label>1</label>
    </ligand>
</feature>
<name>A0A812NNG2_9DINO</name>
<evidence type="ECO:0000313" key="6">
    <source>
        <dbReference type="EMBL" id="CAE7325162.1"/>
    </source>
</evidence>